<dbReference type="Gene3D" id="1.10.510.10">
    <property type="entry name" value="Transferase(Phosphotransferase) domain 1"/>
    <property type="match status" value="1"/>
</dbReference>
<dbReference type="GO" id="GO:0005524">
    <property type="term" value="F:ATP binding"/>
    <property type="evidence" value="ECO:0007669"/>
    <property type="project" value="UniProtKB-KW"/>
</dbReference>
<evidence type="ECO:0000313" key="7">
    <source>
        <dbReference type="Ensembl" id="ENSCSAVP00000017344.1"/>
    </source>
</evidence>
<keyword evidence="1" id="KW-0723">Serine/threonine-protein kinase</keyword>
<dbReference type="InParanoid" id="H2ZIC8"/>
<feature type="domain" description="Protein kinase" evidence="6">
    <location>
        <begin position="1"/>
        <end position="135"/>
    </location>
</feature>
<dbReference type="GO" id="GO:0004674">
    <property type="term" value="F:protein serine/threonine kinase activity"/>
    <property type="evidence" value="ECO:0007669"/>
    <property type="project" value="UniProtKB-KW"/>
</dbReference>
<proteinExistence type="predicted"/>
<keyword evidence="5" id="KW-0067">ATP-binding</keyword>
<keyword evidence="8" id="KW-1185">Reference proteome</keyword>
<evidence type="ECO:0000259" key="6">
    <source>
        <dbReference type="PROSITE" id="PS50011"/>
    </source>
</evidence>
<evidence type="ECO:0000313" key="8">
    <source>
        <dbReference type="Proteomes" id="UP000007875"/>
    </source>
</evidence>
<dbReference type="SUPFAM" id="SSF56112">
    <property type="entry name" value="Protein kinase-like (PK-like)"/>
    <property type="match status" value="1"/>
</dbReference>
<reference evidence="8" key="1">
    <citation type="submission" date="2003-08" db="EMBL/GenBank/DDBJ databases">
        <authorList>
            <person name="Birren B."/>
            <person name="Nusbaum C."/>
            <person name="Abebe A."/>
            <person name="Abouelleil A."/>
            <person name="Adekoya E."/>
            <person name="Ait-zahra M."/>
            <person name="Allen N."/>
            <person name="Allen T."/>
            <person name="An P."/>
            <person name="Anderson M."/>
            <person name="Anderson S."/>
            <person name="Arachchi H."/>
            <person name="Armbruster J."/>
            <person name="Bachantsang P."/>
            <person name="Baldwin J."/>
            <person name="Barry A."/>
            <person name="Bayul T."/>
            <person name="Blitshsteyn B."/>
            <person name="Bloom T."/>
            <person name="Blye J."/>
            <person name="Boguslavskiy L."/>
            <person name="Borowsky M."/>
            <person name="Boukhgalter B."/>
            <person name="Brunache A."/>
            <person name="Butler J."/>
            <person name="Calixte N."/>
            <person name="Calvo S."/>
            <person name="Camarata J."/>
            <person name="Campo K."/>
            <person name="Chang J."/>
            <person name="Cheshatsang Y."/>
            <person name="Citroen M."/>
            <person name="Collymore A."/>
            <person name="Considine T."/>
            <person name="Cook A."/>
            <person name="Cooke P."/>
            <person name="Corum B."/>
            <person name="Cuomo C."/>
            <person name="David R."/>
            <person name="Dawoe T."/>
            <person name="Degray S."/>
            <person name="Dodge S."/>
            <person name="Dooley K."/>
            <person name="Dorje P."/>
            <person name="Dorjee K."/>
            <person name="Dorris L."/>
            <person name="Duffey N."/>
            <person name="Dupes A."/>
            <person name="Elkins T."/>
            <person name="Engels R."/>
            <person name="Erickson J."/>
            <person name="Farina A."/>
            <person name="Faro S."/>
            <person name="Ferreira P."/>
            <person name="Fischer H."/>
            <person name="Fitzgerald M."/>
            <person name="Foley K."/>
            <person name="Gage D."/>
            <person name="Galagan J."/>
            <person name="Gearin G."/>
            <person name="Gnerre S."/>
            <person name="Gnirke A."/>
            <person name="Goyette A."/>
            <person name="Graham J."/>
            <person name="Grandbois E."/>
            <person name="Gyaltsen K."/>
            <person name="Hafez N."/>
            <person name="Hagopian D."/>
            <person name="Hagos B."/>
            <person name="Hall J."/>
            <person name="Hatcher B."/>
            <person name="Heller A."/>
            <person name="Higgins H."/>
            <person name="Honan T."/>
            <person name="Horn A."/>
            <person name="Houde N."/>
            <person name="Hughes L."/>
            <person name="Hulme W."/>
            <person name="Husby E."/>
            <person name="Iliev I."/>
            <person name="Jaffe D."/>
            <person name="Jones C."/>
            <person name="Kamal M."/>
            <person name="Kamat A."/>
            <person name="Kamvysselis M."/>
            <person name="Karlsson E."/>
            <person name="Kells C."/>
            <person name="Kieu A."/>
            <person name="Kisner P."/>
            <person name="Kodira C."/>
            <person name="Kulbokas E."/>
            <person name="Labutti K."/>
            <person name="Lama D."/>
            <person name="Landers T."/>
            <person name="Leger J."/>
            <person name="Levine S."/>
            <person name="Lewis D."/>
            <person name="Lewis T."/>
            <person name="Lindblad-toh K."/>
            <person name="Liu X."/>
            <person name="Lokyitsang T."/>
            <person name="Lokyitsang Y."/>
            <person name="Lucien O."/>
            <person name="Lui A."/>
            <person name="Ma L.J."/>
            <person name="Mabbitt R."/>
            <person name="Macdonald J."/>
            <person name="Maclean C."/>
            <person name="Major J."/>
            <person name="Manning J."/>
            <person name="Marabella R."/>
            <person name="Maru K."/>
            <person name="Matthews C."/>
            <person name="Mauceli E."/>
            <person name="Mccarthy M."/>
            <person name="Mcdonough S."/>
            <person name="Mcghee T."/>
            <person name="Meldrim J."/>
            <person name="Meneus L."/>
            <person name="Mesirov J."/>
            <person name="Mihalev A."/>
            <person name="Mihova T."/>
            <person name="Mikkelsen T."/>
            <person name="Mlenga V."/>
            <person name="Moru K."/>
            <person name="Mozes J."/>
            <person name="Mulrain L."/>
            <person name="Munson G."/>
            <person name="Naylor J."/>
            <person name="Newes C."/>
            <person name="Nguyen C."/>
            <person name="Nguyen N."/>
            <person name="Nguyen T."/>
            <person name="Nicol R."/>
            <person name="Nielsen C."/>
            <person name="Nizzari M."/>
            <person name="Norbu C."/>
            <person name="Norbu N."/>
            <person name="O'donnell P."/>
            <person name="Okoawo O."/>
            <person name="O'leary S."/>
            <person name="Omotosho B."/>
            <person name="O'neill K."/>
            <person name="Osman S."/>
            <person name="Parker S."/>
            <person name="Perrin D."/>
            <person name="Phunkhang P."/>
            <person name="Piqani B."/>
            <person name="Purcell S."/>
            <person name="Rachupka T."/>
            <person name="Ramasamy U."/>
            <person name="Rameau R."/>
            <person name="Ray V."/>
            <person name="Raymond C."/>
            <person name="Retta R."/>
            <person name="Richardson S."/>
            <person name="Rise C."/>
            <person name="Rodriguez J."/>
            <person name="Rogers J."/>
            <person name="Rogov P."/>
            <person name="Rutman M."/>
            <person name="Schupbach R."/>
            <person name="Seaman C."/>
            <person name="Settipalli S."/>
            <person name="Sharpe T."/>
            <person name="Sheridan J."/>
            <person name="Sherpa N."/>
            <person name="Shi J."/>
            <person name="Smirnov S."/>
            <person name="Smith C."/>
            <person name="Sougnez C."/>
            <person name="Spencer B."/>
            <person name="Stalker J."/>
            <person name="Stange-thomann N."/>
            <person name="Stavropoulos S."/>
            <person name="Stetson K."/>
            <person name="Stone C."/>
            <person name="Stone S."/>
            <person name="Stubbs M."/>
            <person name="Talamas J."/>
            <person name="Tchuinga P."/>
            <person name="Tenzing P."/>
            <person name="Tesfaye S."/>
            <person name="Theodore J."/>
            <person name="Thoulutsang Y."/>
            <person name="Topham K."/>
            <person name="Towey S."/>
            <person name="Tsamla T."/>
            <person name="Tsomo N."/>
            <person name="Vallee D."/>
            <person name="Vassiliev H."/>
            <person name="Venkataraman V."/>
            <person name="Vinson J."/>
            <person name="Vo A."/>
            <person name="Wade C."/>
            <person name="Wang S."/>
            <person name="Wangchuk T."/>
            <person name="Wangdi T."/>
            <person name="Whittaker C."/>
            <person name="Wilkinson J."/>
            <person name="Wu Y."/>
            <person name="Wyman D."/>
            <person name="Yadav S."/>
            <person name="Yang S."/>
            <person name="Yang X."/>
            <person name="Yeager S."/>
            <person name="Yee E."/>
            <person name="Young G."/>
            <person name="Zainoun J."/>
            <person name="Zembeck L."/>
            <person name="Zimmer A."/>
            <person name="Zody M."/>
            <person name="Lander E."/>
        </authorList>
    </citation>
    <scope>NUCLEOTIDE SEQUENCE [LARGE SCALE GENOMIC DNA]</scope>
</reference>
<evidence type="ECO:0000256" key="4">
    <source>
        <dbReference type="ARBA" id="ARBA00022777"/>
    </source>
</evidence>
<keyword evidence="4" id="KW-0418">Kinase</keyword>
<dbReference type="Proteomes" id="UP000007875">
    <property type="component" value="Unassembled WGS sequence"/>
</dbReference>
<dbReference type="GeneTree" id="ENSGT00940000155562"/>
<dbReference type="STRING" id="51511.ENSCSAVP00000017344"/>
<dbReference type="InterPro" id="IPR011009">
    <property type="entry name" value="Kinase-like_dom_sf"/>
</dbReference>
<organism evidence="7 8">
    <name type="scientific">Ciona savignyi</name>
    <name type="common">Pacific transparent sea squirt</name>
    <dbReference type="NCBI Taxonomy" id="51511"/>
    <lineage>
        <taxon>Eukaryota</taxon>
        <taxon>Metazoa</taxon>
        <taxon>Chordata</taxon>
        <taxon>Tunicata</taxon>
        <taxon>Ascidiacea</taxon>
        <taxon>Phlebobranchia</taxon>
        <taxon>Cionidae</taxon>
        <taxon>Ciona</taxon>
    </lineage>
</organism>
<dbReference type="AlphaFoldDB" id="H2ZIC8"/>
<accession>H2ZIC8</accession>
<sequence length="140" mass="16130">MWSVACTIFEIYTGRILFPGKSNNQMLKLMMDLKGKIPHRVLKKGMLKDQHFDQNLNFILTEVDKVTEREKMTVMSTVNATMDLRKELLGGQSISRMPEEQLRKLNQLVDMLDKALCLDPAKRLTVNQALIHPFVQEKVA</sequence>
<dbReference type="Ensembl" id="ENSCSAVT00000017534.1">
    <property type="protein sequence ID" value="ENSCSAVP00000017344.1"/>
    <property type="gene ID" value="ENSCSAVG00000010211.1"/>
</dbReference>
<dbReference type="OMA" id="HAFIHEK"/>
<dbReference type="PANTHER" id="PTHR24058">
    <property type="entry name" value="DUAL SPECIFICITY PROTEIN KINASE"/>
    <property type="match status" value="1"/>
</dbReference>
<keyword evidence="2" id="KW-0808">Transferase</keyword>
<evidence type="ECO:0000256" key="1">
    <source>
        <dbReference type="ARBA" id="ARBA00022527"/>
    </source>
</evidence>
<evidence type="ECO:0000256" key="2">
    <source>
        <dbReference type="ARBA" id="ARBA00022679"/>
    </source>
</evidence>
<name>H2ZIC8_CIOSA</name>
<dbReference type="eggNOG" id="KOG0670">
    <property type="taxonomic scope" value="Eukaryota"/>
</dbReference>
<protein>
    <recommendedName>
        <fullName evidence="6">Protein kinase domain-containing protein</fullName>
    </recommendedName>
</protein>
<keyword evidence="3" id="KW-0547">Nucleotide-binding</keyword>
<dbReference type="PANTHER" id="PTHR24058:SF103">
    <property type="entry name" value="SERINE_THREONINE-PROTEIN KINASE PRP4 HOMOLOG"/>
    <property type="match status" value="1"/>
</dbReference>
<evidence type="ECO:0000256" key="5">
    <source>
        <dbReference type="ARBA" id="ARBA00022840"/>
    </source>
</evidence>
<reference evidence="7" key="2">
    <citation type="submission" date="2025-08" db="UniProtKB">
        <authorList>
            <consortium name="Ensembl"/>
        </authorList>
    </citation>
    <scope>IDENTIFICATION</scope>
</reference>
<dbReference type="Pfam" id="PF00069">
    <property type="entry name" value="Pkinase"/>
    <property type="match status" value="1"/>
</dbReference>
<dbReference type="InterPro" id="IPR000719">
    <property type="entry name" value="Prot_kinase_dom"/>
</dbReference>
<dbReference type="HOGENOM" id="CLU_141759_0_0_1"/>
<dbReference type="PROSITE" id="PS50011">
    <property type="entry name" value="PROTEIN_KINASE_DOM"/>
    <property type="match status" value="1"/>
</dbReference>
<reference evidence="7" key="3">
    <citation type="submission" date="2025-09" db="UniProtKB">
        <authorList>
            <consortium name="Ensembl"/>
        </authorList>
    </citation>
    <scope>IDENTIFICATION</scope>
</reference>
<evidence type="ECO:0000256" key="3">
    <source>
        <dbReference type="ARBA" id="ARBA00022741"/>
    </source>
</evidence>
<dbReference type="InterPro" id="IPR050494">
    <property type="entry name" value="Ser_Thr_dual-spec_kinase"/>
</dbReference>